<dbReference type="RefSeq" id="XP_030373162.1">
    <property type="nucleotide sequence ID" value="XM_030517302.1"/>
</dbReference>
<accession>A0A6J2TDU0</accession>
<reference evidence="2" key="1">
    <citation type="submission" date="2025-08" db="UniProtKB">
        <authorList>
            <consortium name="RefSeq"/>
        </authorList>
    </citation>
    <scope>IDENTIFICATION</scope>
    <source>
        <strain evidence="2">11010-0011.00</strain>
        <tissue evidence="2">Whole body</tissue>
    </source>
</reference>
<sequence>MKHLEVPIIAAISMISVAKGEPTDGDAKVIAIINSAARSEQNLACVFEWMVHINYASLNFLMSVLECNGNFAPDTAEVVVLIKEVIDMITVVIEDCTETNEKSGSQSKCKNIILKNNNGLVRALFKVKRLVFRTKNKMECDQSAVVEFAPLITEVLDSIQNCL</sequence>
<gene>
    <name evidence="2" type="primary">LOC115623095</name>
</gene>
<protein>
    <submittedName>
        <fullName evidence="2">Uncharacterized protein LOC115623095</fullName>
    </submittedName>
</protein>
<dbReference type="GeneID" id="115623095"/>
<dbReference type="Proteomes" id="UP000504634">
    <property type="component" value="Unplaced"/>
</dbReference>
<name>A0A6J2TDU0_DROLE</name>
<proteinExistence type="predicted"/>
<evidence type="ECO:0000313" key="1">
    <source>
        <dbReference type="Proteomes" id="UP000504634"/>
    </source>
</evidence>
<dbReference type="AlphaFoldDB" id="A0A6J2TDU0"/>
<organism evidence="1 2">
    <name type="scientific">Drosophila lebanonensis</name>
    <name type="common">Fruit fly</name>
    <name type="synonym">Scaptodrosophila lebanonensis</name>
    <dbReference type="NCBI Taxonomy" id="7225"/>
    <lineage>
        <taxon>Eukaryota</taxon>
        <taxon>Metazoa</taxon>
        <taxon>Ecdysozoa</taxon>
        <taxon>Arthropoda</taxon>
        <taxon>Hexapoda</taxon>
        <taxon>Insecta</taxon>
        <taxon>Pterygota</taxon>
        <taxon>Neoptera</taxon>
        <taxon>Endopterygota</taxon>
        <taxon>Diptera</taxon>
        <taxon>Brachycera</taxon>
        <taxon>Muscomorpha</taxon>
        <taxon>Ephydroidea</taxon>
        <taxon>Drosophilidae</taxon>
        <taxon>Scaptodrosophila</taxon>
    </lineage>
</organism>
<keyword evidence="1" id="KW-1185">Reference proteome</keyword>
<evidence type="ECO:0000313" key="2">
    <source>
        <dbReference type="RefSeq" id="XP_030373162.1"/>
    </source>
</evidence>